<feature type="repeat" description="ANK" evidence="1">
    <location>
        <begin position="77"/>
        <end position="110"/>
    </location>
</feature>
<dbReference type="Proteomes" id="UP000028545">
    <property type="component" value="Unassembled WGS sequence"/>
</dbReference>
<dbReference type="EMBL" id="JOWA01000107">
    <property type="protein sequence ID" value="KEZ41826.1"/>
    <property type="molecule type" value="Genomic_DNA"/>
</dbReference>
<dbReference type="PRINTS" id="PR01415">
    <property type="entry name" value="ANKYRIN"/>
</dbReference>
<dbReference type="OMA" id="WAVAYNR"/>
<dbReference type="GO" id="GO:0005634">
    <property type="term" value="C:nucleus"/>
    <property type="evidence" value="ECO:0007669"/>
    <property type="project" value="EnsemblFungi"/>
</dbReference>
<comment type="caution">
    <text evidence="2">The sequence shown here is derived from an EMBL/GenBank/DDBJ whole genome shotgun (WGS) entry which is preliminary data.</text>
</comment>
<keyword evidence="1" id="KW-0040">ANK repeat</keyword>
<dbReference type="GO" id="GO:0005829">
    <property type="term" value="C:cytosol"/>
    <property type="evidence" value="ECO:0007669"/>
    <property type="project" value="EnsemblFungi"/>
</dbReference>
<name>A0A084G3B4_PSEDA</name>
<accession>A0A084G3B4</accession>
<evidence type="ECO:0000256" key="1">
    <source>
        <dbReference type="PROSITE-ProRule" id="PRU00023"/>
    </source>
</evidence>
<evidence type="ECO:0000313" key="2">
    <source>
        <dbReference type="EMBL" id="KEZ41826.1"/>
    </source>
</evidence>
<dbReference type="PANTHER" id="PTHR24184:SF11">
    <property type="entry name" value="ANKYRIN REPEAT AND SOCS BOX CONTAINING 3"/>
    <property type="match status" value="1"/>
</dbReference>
<dbReference type="Gene3D" id="1.25.40.20">
    <property type="entry name" value="Ankyrin repeat-containing domain"/>
    <property type="match status" value="2"/>
</dbReference>
<gene>
    <name evidence="2" type="ORF">SAPIO_CDS6823</name>
</gene>
<keyword evidence="3" id="KW-1185">Reference proteome</keyword>
<dbReference type="HOGENOM" id="CLU_000134_18_2_1"/>
<evidence type="ECO:0000313" key="3">
    <source>
        <dbReference type="Proteomes" id="UP000028545"/>
    </source>
</evidence>
<dbReference type="PANTHER" id="PTHR24184">
    <property type="entry name" value="SI:CH211-189E2.2"/>
    <property type="match status" value="1"/>
</dbReference>
<dbReference type="PROSITE" id="PS50297">
    <property type="entry name" value="ANK_REP_REGION"/>
    <property type="match status" value="3"/>
</dbReference>
<protein>
    <submittedName>
        <fullName evidence="2">Uncharacterized protein</fullName>
    </submittedName>
</protein>
<dbReference type="GeneID" id="27725895"/>
<dbReference type="RefSeq" id="XP_016641625.1">
    <property type="nucleotide sequence ID" value="XM_016788826.1"/>
</dbReference>
<sequence length="240" mass="25834">MADASPFALHEAARLGNGIVSSQAFLLLELMYAPRQASAKDADGRLPIHWAVSANSTEIVRLLAELRDFDPDVEDDSGWSPLMIAVNVKDSEEVLSILLAKEADVNQQNHNGQTALHLVASKGNLDVARILFRQQPPASARVRDKRGQYAIHRAAAAGSTPMIALLLSHRSPIDATDSSGYTALHHAIAEGHGDAAVALLKAGADASKRDNDGMLAIDLAPDKEVRRFIQRQAEQEGIEI</sequence>
<dbReference type="OrthoDB" id="539213at2759"/>
<feature type="repeat" description="ANK" evidence="1">
    <location>
        <begin position="146"/>
        <end position="178"/>
    </location>
</feature>
<dbReference type="GO" id="GO:0070682">
    <property type="term" value="P:proteasome regulatory particle assembly"/>
    <property type="evidence" value="ECO:0007669"/>
    <property type="project" value="EnsemblFungi"/>
</dbReference>
<dbReference type="VEuPathDB" id="FungiDB:SAPIO_CDS6823"/>
<dbReference type="SUPFAM" id="SSF48403">
    <property type="entry name" value="Ankyrin repeat"/>
    <property type="match status" value="1"/>
</dbReference>
<feature type="repeat" description="ANK" evidence="1">
    <location>
        <begin position="179"/>
        <end position="211"/>
    </location>
</feature>
<dbReference type="GO" id="GO:0044183">
    <property type="term" value="F:protein folding chaperone"/>
    <property type="evidence" value="ECO:0007669"/>
    <property type="project" value="EnsemblFungi"/>
</dbReference>
<dbReference type="InterPro" id="IPR002110">
    <property type="entry name" value="Ankyrin_rpt"/>
</dbReference>
<dbReference type="SMART" id="SM00248">
    <property type="entry name" value="ANK"/>
    <property type="match status" value="5"/>
</dbReference>
<dbReference type="AlphaFoldDB" id="A0A084G3B4"/>
<proteinExistence type="predicted"/>
<dbReference type="GO" id="GO:1904855">
    <property type="term" value="F:proteasome regulatory particle binding"/>
    <property type="evidence" value="ECO:0007669"/>
    <property type="project" value="EnsemblFungi"/>
</dbReference>
<dbReference type="InterPro" id="IPR036770">
    <property type="entry name" value="Ankyrin_rpt-contain_sf"/>
</dbReference>
<reference evidence="2 3" key="1">
    <citation type="journal article" date="2014" name="Genome Announc.">
        <title>Draft genome sequence of the pathogenic fungus Scedosporium apiospermum.</title>
        <authorList>
            <person name="Vandeputte P."/>
            <person name="Ghamrawi S."/>
            <person name="Rechenmann M."/>
            <person name="Iltis A."/>
            <person name="Giraud S."/>
            <person name="Fleury M."/>
            <person name="Thornton C."/>
            <person name="Delhaes L."/>
            <person name="Meyer W."/>
            <person name="Papon N."/>
            <person name="Bouchara J.P."/>
        </authorList>
    </citation>
    <scope>NUCLEOTIDE SEQUENCE [LARGE SCALE GENOMIC DNA]</scope>
    <source>
        <strain evidence="2 3">IHEM 14462</strain>
    </source>
</reference>
<dbReference type="KEGG" id="sapo:SAPIO_CDS6823"/>
<feature type="repeat" description="ANK" evidence="1">
    <location>
        <begin position="111"/>
        <end position="143"/>
    </location>
</feature>
<dbReference type="Pfam" id="PF12796">
    <property type="entry name" value="Ank_2"/>
    <property type="match status" value="2"/>
</dbReference>
<dbReference type="PROSITE" id="PS50088">
    <property type="entry name" value="ANK_REPEAT"/>
    <property type="match status" value="4"/>
</dbReference>
<organism evidence="2 3">
    <name type="scientific">Pseudallescheria apiosperma</name>
    <name type="common">Scedosporium apiospermum</name>
    <dbReference type="NCBI Taxonomy" id="563466"/>
    <lineage>
        <taxon>Eukaryota</taxon>
        <taxon>Fungi</taxon>
        <taxon>Dikarya</taxon>
        <taxon>Ascomycota</taxon>
        <taxon>Pezizomycotina</taxon>
        <taxon>Sordariomycetes</taxon>
        <taxon>Hypocreomycetidae</taxon>
        <taxon>Microascales</taxon>
        <taxon>Microascaceae</taxon>
        <taxon>Scedosporium</taxon>
    </lineage>
</organism>